<evidence type="ECO:0000256" key="3">
    <source>
        <dbReference type="ARBA" id="ARBA00022475"/>
    </source>
</evidence>
<evidence type="ECO:0000256" key="6">
    <source>
        <dbReference type="ARBA" id="ARBA00022989"/>
    </source>
</evidence>
<feature type="domain" description="Protein export membrane protein SecD/SecF C-terminal" evidence="10">
    <location>
        <begin position="106"/>
        <end position="291"/>
    </location>
</feature>
<comment type="similarity">
    <text evidence="9">Belongs to the SecD/SecF family. SecF subfamily.</text>
</comment>
<feature type="transmembrane region" description="Helical" evidence="9">
    <location>
        <begin position="12"/>
        <end position="35"/>
    </location>
</feature>
<organism evidence="11 12">
    <name type="scientific">Undibacterium rivi</name>
    <dbReference type="NCBI Taxonomy" id="2828729"/>
    <lineage>
        <taxon>Bacteria</taxon>
        <taxon>Pseudomonadati</taxon>
        <taxon>Pseudomonadota</taxon>
        <taxon>Betaproteobacteria</taxon>
        <taxon>Burkholderiales</taxon>
        <taxon>Oxalobacteraceae</taxon>
        <taxon>Undibacterium</taxon>
    </lineage>
</organism>
<evidence type="ECO:0000256" key="2">
    <source>
        <dbReference type="ARBA" id="ARBA00022448"/>
    </source>
</evidence>
<keyword evidence="6 9" id="KW-1133">Transmembrane helix</keyword>
<evidence type="ECO:0000256" key="8">
    <source>
        <dbReference type="ARBA" id="ARBA00023136"/>
    </source>
</evidence>
<evidence type="ECO:0000259" key="10">
    <source>
        <dbReference type="Pfam" id="PF02355"/>
    </source>
</evidence>
<feature type="transmembrane region" description="Helical" evidence="9">
    <location>
        <begin position="188"/>
        <end position="209"/>
    </location>
</feature>
<dbReference type="HAMAP" id="MF_01464_B">
    <property type="entry name" value="SecF_B"/>
    <property type="match status" value="1"/>
</dbReference>
<dbReference type="InterPro" id="IPR005665">
    <property type="entry name" value="SecF_bac"/>
</dbReference>
<proteinExistence type="inferred from homology"/>
<dbReference type="Pfam" id="PF07549">
    <property type="entry name" value="Sec_GG"/>
    <property type="match status" value="1"/>
</dbReference>
<evidence type="ECO:0000256" key="5">
    <source>
        <dbReference type="ARBA" id="ARBA00022927"/>
    </source>
</evidence>
<keyword evidence="4 9" id="KW-0812">Transmembrane</keyword>
<dbReference type="PANTHER" id="PTHR30081">
    <property type="entry name" value="PROTEIN-EXPORT MEMBRANE PROTEIN SEC"/>
    <property type="match status" value="1"/>
</dbReference>
<dbReference type="SUPFAM" id="SSF82866">
    <property type="entry name" value="Multidrug efflux transporter AcrB transmembrane domain"/>
    <property type="match status" value="1"/>
</dbReference>
<dbReference type="RefSeq" id="WP_212679080.1">
    <property type="nucleotide sequence ID" value="NZ_JAGSPK010000003.1"/>
</dbReference>
<evidence type="ECO:0000256" key="9">
    <source>
        <dbReference type="HAMAP-Rule" id="MF_01464"/>
    </source>
</evidence>
<dbReference type="InterPro" id="IPR022646">
    <property type="entry name" value="SecD/SecF_CS"/>
</dbReference>
<keyword evidence="12" id="KW-1185">Reference proteome</keyword>
<dbReference type="NCBIfam" id="TIGR00966">
    <property type="entry name" value="transloc_SecF"/>
    <property type="match status" value="1"/>
</dbReference>
<keyword evidence="2 9" id="KW-0813">Transport</keyword>
<dbReference type="PRINTS" id="PR01755">
    <property type="entry name" value="SECFTRNLCASE"/>
</dbReference>
<evidence type="ECO:0000313" key="11">
    <source>
        <dbReference type="EMBL" id="MBR7793103.1"/>
    </source>
</evidence>
<dbReference type="InterPro" id="IPR048634">
    <property type="entry name" value="SecD_SecF_C"/>
</dbReference>
<evidence type="ECO:0000256" key="4">
    <source>
        <dbReference type="ARBA" id="ARBA00022692"/>
    </source>
</evidence>
<evidence type="ECO:0000256" key="1">
    <source>
        <dbReference type="ARBA" id="ARBA00004651"/>
    </source>
</evidence>
<sequence length="312" mass="34412">MELFRIKKDIPFMRHALIFNVISALTFVAAVFFLLHKGLHFSVEFTGGTVMEVTYPKAADVDSIRRTVESLGYVDAPVQTFGKAQDVVIRLPLAKGVTAADQAEKVMKALQAKDPEVKQQRVEQVGAQVGDELAHDGLMALLFVVLGVVAYLAIRFEWKFAVAAILANLHDVVIILGFFAFFQWEFNLSVLAAVLAVLGYSVNESVIIFDRIRENFRTQRKMSVTEVINHAITSTISRTIITHGCTQMMVLSMLLIGGPTLHYFAVALTIGICFGIYSSVFVAAAIAMWLGVKREDLVKPVKEKDDTDGAVV</sequence>
<evidence type="ECO:0000313" key="12">
    <source>
        <dbReference type="Proteomes" id="UP000682982"/>
    </source>
</evidence>
<feature type="transmembrane region" description="Helical" evidence="9">
    <location>
        <begin position="161"/>
        <end position="182"/>
    </location>
</feature>
<dbReference type="EMBL" id="JAGSPK010000003">
    <property type="protein sequence ID" value="MBR7793103.1"/>
    <property type="molecule type" value="Genomic_DNA"/>
</dbReference>
<keyword evidence="5 9" id="KW-0653">Protein transport</keyword>
<dbReference type="InterPro" id="IPR022813">
    <property type="entry name" value="SecD/SecF_arch_bac"/>
</dbReference>
<dbReference type="Proteomes" id="UP000682982">
    <property type="component" value="Unassembled WGS sequence"/>
</dbReference>
<keyword evidence="7 9" id="KW-0811">Translocation</keyword>
<comment type="function">
    <text evidence="9">Part of the Sec protein translocase complex. Interacts with the SecYEG preprotein conducting channel. SecDF uses the proton motive force (PMF) to complete protein translocation after the ATP-dependent function of SecA.</text>
</comment>
<comment type="subcellular location">
    <subcellularLocation>
        <location evidence="1 9">Cell membrane</location>
        <topology evidence="1 9">Multi-pass membrane protein</topology>
    </subcellularLocation>
</comment>
<comment type="caution">
    <text evidence="9">Lacks conserved residue(s) required for the propagation of feature annotation.</text>
</comment>
<keyword evidence="8 9" id="KW-0472">Membrane</keyword>
<dbReference type="PANTHER" id="PTHR30081:SF8">
    <property type="entry name" value="PROTEIN TRANSLOCASE SUBUNIT SECF"/>
    <property type="match status" value="1"/>
</dbReference>
<dbReference type="Pfam" id="PF02355">
    <property type="entry name" value="SecD_SecF_C"/>
    <property type="match status" value="1"/>
</dbReference>
<dbReference type="NCBIfam" id="TIGR00916">
    <property type="entry name" value="2A0604s01"/>
    <property type="match status" value="1"/>
</dbReference>
<feature type="transmembrane region" description="Helical" evidence="9">
    <location>
        <begin position="263"/>
        <end position="292"/>
    </location>
</feature>
<dbReference type="InterPro" id="IPR022645">
    <property type="entry name" value="SecD/SecF_bac"/>
</dbReference>
<name>A0ABS5H326_9BURK</name>
<dbReference type="Gene3D" id="1.20.1640.10">
    <property type="entry name" value="Multidrug efflux transporter AcrB transmembrane domain"/>
    <property type="match status" value="1"/>
</dbReference>
<dbReference type="InterPro" id="IPR055344">
    <property type="entry name" value="SecD_SecF_C_bact"/>
</dbReference>
<accession>A0ABS5H326</accession>
<comment type="caution">
    <text evidence="11">The sequence shown here is derived from an EMBL/GenBank/DDBJ whole genome shotgun (WGS) entry which is preliminary data.</text>
</comment>
<keyword evidence="3 9" id="KW-1003">Cell membrane</keyword>
<protein>
    <recommendedName>
        <fullName evidence="9">Protein-export membrane protein SecF</fullName>
    </recommendedName>
</protein>
<feature type="transmembrane region" description="Helical" evidence="9">
    <location>
        <begin position="137"/>
        <end position="154"/>
    </location>
</feature>
<gene>
    <name evidence="9 11" type="primary">secF</name>
    <name evidence="11" type="ORF">KDM87_10885</name>
</gene>
<reference evidence="11 12" key="1">
    <citation type="submission" date="2021-04" db="EMBL/GenBank/DDBJ databases">
        <title>novel species isolated from subtropical streams in China.</title>
        <authorList>
            <person name="Lu H."/>
        </authorList>
    </citation>
    <scope>NUCLEOTIDE SEQUENCE [LARGE SCALE GENOMIC DNA]</scope>
    <source>
        <strain evidence="11 12">FT147W</strain>
    </source>
</reference>
<comment type="subunit">
    <text evidence="9">Forms a complex with SecD. Part of the essential Sec protein translocation apparatus which comprises SecA, SecYEG and auxiliary proteins SecDF-YajC and YidC.</text>
</comment>
<evidence type="ECO:0000256" key="7">
    <source>
        <dbReference type="ARBA" id="ARBA00023010"/>
    </source>
</evidence>